<dbReference type="CDD" id="cd00093">
    <property type="entry name" value="HTH_XRE"/>
    <property type="match status" value="1"/>
</dbReference>
<gene>
    <name evidence="4" type="ORF">H1191_08820</name>
</gene>
<dbReference type="EMBL" id="JACEIQ010000007">
    <property type="protein sequence ID" value="MBA4494406.1"/>
    <property type="molecule type" value="Genomic_DNA"/>
</dbReference>
<evidence type="ECO:0000259" key="3">
    <source>
        <dbReference type="PROSITE" id="PS50943"/>
    </source>
</evidence>
<feature type="compositionally biased region" description="Low complexity" evidence="1">
    <location>
        <begin position="249"/>
        <end position="267"/>
    </location>
</feature>
<feature type="region of interest" description="Disordered" evidence="1">
    <location>
        <begin position="205"/>
        <end position="273"/>
    </location>
</feature>
<organism evidence="4 5">
    <name type="scientific">Paenactinomyces guangxiensis</name>
    <dbReference type="NCBI Taxonomy" id="1490290"/>
    <lineage>
        <taxon>Bacteria</taxon>
        <taxon>Bacillati</taxon>
        <taxon>Bacillota</taxon>
        <taxon>Bacilli</taxon>
        <taxon>Bacillales</taxon>
        <taxon>Thermoactinomycetaceae</taxon>
        <taxon>Paenactinomyces</taxon>
    </lineage>
</organism>
<dbReference type="SUPFAM" id="SSF47413">
    <property type="entry name" value="lambda repressor-like DNA-binding domains"/>
    <property type="match status" value="1"/>
</dbReference>
<feature type="compositionally biased region" description="Polar residues" evidence="1">
    <location>
        <begin position="111"/>
        <end position="128"/>
    </location>
</feature>
<dbReference type="GO" id="GO:0003677">
    <property type="term" value="F:DNA binding"/>
    <property type="evidence" value="ECO:0007669"/>
    <property type="project" value="InterPro"/>
</dbReference>
<dbReference type="Gene3D" id="1.10.260.40">
    <property type="entry name" value="lambda repressor-like DNA-binding domains"/>
    <property type="match status" value="1"/>
</dbReference>
<feature type="region of interest" description="Disordered" evidence="1">
    <location>
        <begin position="69"/>
        <end position="192"/>
    </location>
</feature>
<dbReference type="Pfam" id="PF13413">
    <property type="entry name" value="HTH_25"/>
    <property type="match status" value="1"/>
</dbReference>
<accession>A0A7W1WQY0</accession>
<dbReference type="InterPro" id="IPR050400">
    <property type="entry name" value="Bact_Cytoskel_RodZ"/>
</dbReference>
<feature type="compositionally biased region" description="Low complexity" evidence="1">
    <location>
        <begin position="166"/>
        <end position="177"/>
    </location>
</feature>
<keyword evidence="2" id="KW-0812">Transmembrane</keyword>
<name>A0A7W1WQY0_9BACL</name>
<sequence>MSVEIGKRLKQARESMGLSLEDLEARTRIQKKYLIALENGQFGLLPSPIYVRSYLRSYANVVGENPQTILKQYRPNTRSSRHPEENSSFRNDLRRDRPVLPPAHKRGAFRYNQSYGQQSDLSPTQTFSDLPYRSNRSSDQEEEHNADYEISNYGSESRQQSDLGYSRSARSVRSRNSAYHDSAAPDSTSYPAYASATPAIDEESLSLAETSATSSPGQPPRKPKMPSDVPDPEELGLDSSESYDKGLQRSSSFPSRRSVSRSQSSRSEGLMDEDRRKKSGFSFGKLYNWLLIIGTVLLVLALAGFFYIKMTTASGKADKQPPPEVAKEDTASASQTKPVGKPIFTMLSSSEYKEDRYELVNAEKLELKMVSQAGGASDFEIREQEVGNPVAKGSVAPGKEYTKSFTTGIWLKLDRPNRVKVTVNGKPVITDRYRKEKDIYISFVR</sequence>
<evidence type="ECO:0000313" key="4">
    <source>
        <dbReference type="EMBL" id="MBA4494406.1"/>
    </source>
</evidence>
<dbReference type="InterPro" id="IPR010982">
    <property type="entry name" value="Lambda_DNA-bd_dom_sf"/>
</dbReference>
<feature type="compositionally biased region" description="Polar residues" evidence="1">
    <location>
        <begin position="69"/>
        <end position="78"/>
    </location>
</feature>
<feature type="region of interest" description="Disordered" evidence="1">
    <location>
        <begin position="314"/>
        <end position="336"/>
    </location>
</feature>
<protein>
    <submittedName>
        <fullName evidence="4">Helix-turn-helix domain-containing protein</fullName>
    </submittedName>
</protein>
<feature type="compositionally biased region" description="Basic and acidic residues" evidence="1">
    <location>
        <begin position="136"/>
        <end position="147"/>
    </location>
</feature>
<feature type="compositionally biased region" description="Polar residues" evidence="1">
    <location>
        <begin position="152"/>
        <end position="163"/>
    </location>
</feature>
<feature type="domain" description="HTH cro/C1-type" evidence="3">
    <location>
        <begin position="9"/>
        <end position="41"/>
    </location>
</feature>
<dbReference type="AlphaFoldDB" id="A0A7W1WQY0"/>
<dbReference type="PANTHER" id="PTHR34475">
    <property type="match status" value="1"/>
</dbReference>
<evidence type="ECO:0000313" key="5">
    <source>
        <dbReference type="Proteomes" id="UP000535491"/>
    </source>
</evidence>
<dbReference type="RefSeq" id="WP_181751650.1">
    <property type="nucleotide sequence ID" value="NZ_JACEIQ010000007.1"/>
</dbReference>
<feature type="compositionally biased region" description="Basic and acidic residues" evidence="1">
    <location>
        <begin position="316"/>
        <end position="330"/>
    </location>
</feature>
<feature type="transmembrane region" description="Helical" evidence="2">
    <location>
        <begin position="286"/>
        <end position="308"/>
    </location>
</feature>
<dbReference type="PANTHER" id="PTHR34475:SF1">
    <property type="entry name" value="CYTOSKELETON PROTEIN RODZ"/>
    <property type="match status" value="1"/>
</dbReference>
<dbReference type="Proteomes" id="UP000535491">
    <property type="component" value="Unassembled WGS sequence"/>
</dbReference>
<dbReference type="SMART" id="SM00530">
    <property type="entry name" value="HTH_XRE"/>
    <property type="match status" value="1"/>
</dbReference>
<feature type="compositionally biased region" description="Basic and acidic residues" evidence="1">
    <location>
        <begin position="81"/>
        <end position="98"/>
    </location>
</feature>
<evidence type="ECO:0000256" key="2">
    <source>
        <dbReference type="SAM" id="Phobius"/>
    </source>
</evidence>
<dbReference type="InterPro" id="IPR001387">
    <property type="entry name" value="Cro/C1-type_HTH"/>
</dbReference>
<feature type="compositionally biased region" description="Low complexity" evidence="1">
    <location>
        <begin position="205"/>
        <end position="215"/>
    </location>
</feature>
<keyword evidence="2" id="KW-1133">Transmembrane helix</keyword>
<reference evidence="4 5" key="1">
    <citation type="submission" date="2020-07" db="EMBL/GenBank/DDBJ databases">
        <authorList>
            <person name="Feng H."/>
        </authorList>
    </citation>
    <scope>NUCLEOTIDE SEQUENCE [LARGE SCALE GENOMIC DNA]</scope>
    <source>
        <strain evidence="5">s-10</strain>
    </source>
</reference>
<keyword evidence="5" id="KW-1185">Reference proteome</keyword>
<comment type="caution">
    <text evidence="4">The sequence shown here is derived from an EMBL/GenBank/DDBJ whole genome shotgun (WGS) entry which is preliminary data.</text>
</comment>
<dbReference type="PROSITE" id="PS50943">
    <property type="entry name" value="HTH_CROC1"/>
    <property type="match status" value="1"/>
</dbReference>
<evidence type="ECO:0000256" key="1">
    <source>
        <dbReference type="SAM" id="MobiDB-lite"/>
    </source>
</evidence>
<keyword evidence="2" id="KW-0472">Membrane</keyword>
<proteinExistence type="predicted"/>